<organism evidence="2 3">
    <name type="scientific">Sulfurimonas sediminis</name>
    <dbReference type="NCBI Taxonomy" id="2590020"/>
    <lineage>
        <taxon>Bacteria</taxon>
        <taxon>Pseudomonadati</taxon>
        <taxon>Campylobacterota</taxon>
        <taxon>Epsilonproteobacteria</taxon>
        <taxon>Campylobacterales</taxon>
        <taxon>Sulfurimonadaceae</taxon>
        <taxon>Sulfurimonas</taxon>
    </lineage>
</organism>
<keyword evidence="3" id="KW-1185">Reference proteome</keyword>
<evidence type="ECO:0000259" key="1">
    <source>
        <dbReference type="Pfam" id="PF18765"/>
    </source>
</evidence>
<dbReference type="Pfam" id="PF18765">
    <property type="entry name" value="Polbeta"/>
    <property type="match status" value="1"/>
</dbReference>
<dbReference type="GO" id="GO:0016740">
    <property type="term" value="F:transferase activity"/>
    <property type="evidence" value="ECO:0007669"/>
    <property type="project" value="UniProtKB-KW"/>
</dbReference>
<dbReference type="Gene3D" id="3.30.460.10">
    <property type="entry name" value="Beta Polymerase, domain 2"/>
    <property type="match status" value="1"/>
</dbReference>
<gene>
    <name evidence="2" type="ORF">FJR45_09970</name>
</gene>
<keyword evidence="2" id="KW-0808">Transferase</keyword>
<dbReference type="PANTHER" id="PTHR43852:SF2">
    <property type="entry name" value="PROTEIN ADENYLYLTRANSFERASE MNTA"/>
    <property type="match status" value="1"/>
</dbReference>
<dbReference type="AlphaFoldDB" id="A0A7M1B6C1"/>
<dbReference type="InterPro" id="IPR041633">
    <property type="entry name" value="Polbeta"/>
</dbReference>
<dbReference type="NCBIfam" id="NF047752">
    <property type="entry name" value="MntA_antitoxin"/>
    <property type="match status" value="1"/>
</dbReference>
<protein>
    <submittedName>
        <fullName evidence="2">Nucleotidyltransferase domain-containing protein</fullName>
    </submittedName>
</protein>
<reference evidence="2 3" key="1">
    <citation type="submission" date="2019-06" db="EMBL/GenBank/DDBJ databases">
        <title>Sulfurimonas gotlandica sp. nov., a chemoautotrophic and psychrotolerant epsilonproteobacterium isolated from a pelagic redoxcline, and an emended description of the genus Sulfurimonas.</title>
        <authorList>
            <person name="Wang S."/>
            <person name="Jiang L."/>
            <person name="Shao Z."/>
        </authorList>
    </citation>
    <scope>NUCLEOTIDE SEQUENCE [LARGE SCALE GENOMIC DNA]</scope>
    <source>
        <strain evidence="2 3">S2-6</strain>
    </source>
</reference>
<dbReference type="SUPFAM" id="SSF81301">
    <property type="entry name" value="Nucleotidyltransferase"/>
    <property type="match status" value="1"/>
</dbReference>
<proteinExistence type="predicted"/>
<evidence type="ECO:0000313" key="3">
    <source>
        <dbReference type="Proteomes" id="UP000593719"/>
    </source>
</evidence>
<dbReference type="InterPro" id="IPR043519">
    <property type="entry name" value="NT_sf"/>
</dbReference>
<sequence>MFCYNKQMINVLQTFFKKYNFDFVLLFGSAVTQTMHEMSDIDIGIFTKDTISLKDLGYISAMLENKLNKRVDISLLRDLEKKDPNFVFSILENHQLITLQDETSYIDFKTKAQLSYLDHKELIETNLKGLKNRIENGNFARRNYA</sequence>
<dbReference type="CDD" id="cd05403">
    <property type="entry name" value="NT_KNTase_like"/>
    <property type="match status" value="1"/>
</dbReference>
<dbReference type="InterPro" id="IPR052930">
    <property type="entry name" value="TA_antitoxin_MntA"/>
</dbReference>
<dbReference type="KEGG" id="ssei:FJR45_09970"/>
<feature type="domain" description="Polymerase beta nucleotidyltransferase" evidence="1">
    <location>
        <begin position="12"/>
        <end position="102"/>
    </location>
</feature>
<dbReference type="EMBL" id="CP041235">
    <property type="protein sequence ID" value="QOP44252.1"/>
    <property type="molecule type" value="Genomic_DNA"/>
</dbReference>
<name>A0A7M1B6C1_9BACT</name>
<evidence type="ECO:0000313" key="2">
    <source>
        <dbReference type="EMBL" id="QOP44252.1"/>
    </source>
</evidence>
<dbReference type="PANTHER" id="PTHR43852">
    <property type="entry name" value="NUCLEOTIDYLTRANSFERASE"/>
    <property type="match status" value="1"/>
</dbReference>
<dbReference type="Proteomes" id="UP000593719">
    <property type="component" value="Chromosome"/>
</dbReference>
<accession>A0A7M1B6C1</accession>